<comment type="caution">
    <text evidence="3">The sequence shown here is derived from an EMBL/GenBank/DDBJ whole genome shotgun (WGS) entry which is preliminary data.</text>
</comment>
<dbReference type="Proteomes" id="UP000243579">
    <property type="component" value="Unassembled WGS sequence"/>
</dbReference>
<dbReference type="AlphaFoldDB" id="A0A1V9YHM3"/>
<sequence length="684" mass="79705">MKQASLRDYSVVFEQERQALVKDLETMRLQLVRKDEAHKRAAAIASQQAVALKKELAELASQRSLLEKEAELYQNKCKDLTTLLETSYDQHEEDQLKIAKLTETMKRLKKKFDDGVDMAKKEANVSVMNSHEERKSLKANAERLRCKLNSERKEWLDSKQQLSDQVAEYKTHIECLERELREARVRDKAHRLHAEQLQAECRSYKHDAATATNEIQHHKVAIDKYKAEICRVVEETRICIERDSSVGERLIMAQEDSVLCLRSRSALMAANQALQRDLNTLHQKLERQQAKHEEERAQSTMLSEELTAFKRESRRLSIVQQDEASKQLKLTQLDHQKRVQQLQLAFEHEKNQVEQEAHRRLTLLESSKGAQLEETRQRQVAALDELRKQLEHERMTAVNQVQQLCEETQVQLHAVTKEKDGLQLEVRDLQHALEQHREKERKLIQIMEHAQKLNTNLEEKQHAQECKYYDAQKQMEDMSSSIRSLHATIQNQRELMEELERSRQSKNDEHTSEIATLEMEKMEYLRQVTHLQEQHSQDLLALEVQKRTHDVAIKQLTTAQTSATRLIEEQAKTIEDLLETRMAETNFGLSHGPCNNARCAGLLEELRHLQEAEGGSYAALLQQTNGQLQQLEREKQKLLRVIEEQAVTIHELTIQDAPVDDNEEEDELRKPWKDDPHSLTLAVR</sequence>
<dbReference type="EMBL" id="JNBR01001754">
    <property type="protein sequence ID" value="OQR85212.1"/>
    <property type="molecule type" value="Genomic_DNA"/>
</dbReference>
<dbReference type="STRING" id="1202772.A0A1V9YHM3"/>
<feature type="region of interest" description="Disordered" evidence="2">
    <location>
        <begin position="656"/>
        <end position="684"/>
    </location>
</feature>
<feature type="coiled-coil region" evidence="1">
    <location>
        <begin position="42"/>
        <end position="228"/>
    </location>
</feature>
<feature type="coiled-coil region" evidence="1">
    <location>
        <begin position="264"/>
        <end position="305"/>
    </location>
</feature>
<proteinExistence type="predicted"/>
<protein>
    <submittedName>
        <fullName evidence="3">Uncharacterized protein</fullName>
    </submittedName>
</protein>
<evidence type="ECO:0000256" key="2">
    <source>
        <dbReference type="SAM" id="MobiDB-lite"/>
    </source>
</evidence>
<organism evidence="3 4">
    <name type="scientific">Achlya hypogyna</name>
    <name type="common">Oomycete</name>
    <name type="synonym">Protoachlya hypogyna</name>
    <dbReference type="NCBI Taxonomy" id="1202772"/>
    <lineage>
        <taxon>Eukaryota</taxon>
        <taxon>Sar</taxon>
        <taxon>Stramenopiles</taxon>
        <taxon>Oomycota</taxon>
        <taxon>Saprolegniomycetes</taxon>
        <taxon>Saprolegniales</taxon>
        <taxon>Achlyaceae</taxon>
        <taxon>Achlya</taxon>
    </lineage>
</organism>
<evidence type="ECO:0000313" key="4">
    <source>
        <dbReference type="Proteomes" id="UP000243579"/>
    </source>
</evidence>
<gene>
    <name evidence="3" type="ORF">ACHHYP_12091</name>
</gene>
<evidence type="ECO:0000313" key="3">
    <source>
        <dbReference type="EMBL" id="OQR85212.1"/>
    </source>
</evidence>
<feature type="coiled-coil region" evidence="1">
    <location>
        <begin position="369"/>
        <end position="453"/>
    </location>
</feature>
<evidence type="ECO:0000256" key="1">
    <source>
        <dbReference type="SAM" id="Coils"/>
    </source>
</evidence>
<feature type="coiled-coil region" evidence="1">
    <location>
        <begin position="482"/>
        <end position="534"/>
    </location>
</feature>
<keyword evidence="4" id="KW-1185">Reference proteome</keyword>
<accession>A0A1V9YHM3</accession>
<reference evidence="3 4" key="1">
    <citation type="journal article" date="2014" name="Genome Biol. Evol.">
        <title>The secreted proteins of Achlya hypogyna and Thraustotheca clavata identify the ancestral oomycete secretome and reveal gene acquisitions by horizontal gene transfer.</title>
        <authorList>
            <person name="Misner I."/>
            <person name="Blouin N."/>
            <person name="Leonard G."/>
            <person name="Richards T.A."/>
            <person name="Lane C.E."/>
        </authorList>
    </citation>
    <scope>NUCLEOTIDE SEQUENCE [LARGE SCALE GENOMIC DNA]</scope>
    <source>
        <strain evidence="3 4">ATCC 48635</strain>
    </source>
</reference>
<dbReference type="OrthoDB" id="70890at2759"/>
<name>A0A1V9YHM3_ACHHY</name>
<keyword evidence="1" id="KW-0175">Coiled coil</keyword>
<feature type="coiled-coil region" evidence="1">
    <location>
        <begin position="621"/>
        <end position="648"/>
    </location>
</feature>
<feature type="compositionally biased region" description="Basic and acidic residues" evidence="2">
    <location>
        <begin position="667"/>
        <end position="677"/>
    </location>
</feature>